<feature type="chain" id="PRO_5036719383" description="MG2 domain-containing protein" evidence="1">
    <location>
        <begin position="20"/>
        <end position="869"/>
    </location>
</feature>
<reference evidence="2" key="1">
    <citation type="journal article" date="2014" name="Int. J. Syst. Evol. Microbiol.">
        <title>Complete genome sequence of Corynebacterium casei LMG S-19264T (=DSM 44701T), isolated from a smear-ripened cheese.</title>
        <authorList>
            <consortium name="US DOE Joint Genome Institute (JGI-PGF)"/>
            <person name="Walter F."/>
            <person name="Albersmeier A."/>
            <person name="Kalinowski J."/>
            <person name="Ruckert C."/>
        </authorList>
    </citation>
    <scope>NUCLEOTIDE SEQUENCE</scope>
    <source>
        <strain evidence="2">CGMCC 1.12195</strain>
    </source>
</reference>
<organism evidence="2 3">
    <name type="scientific">Parapedobacter pyrenivorans</name>
    <dbReference type="NCBI Taxonomy" id="1305674"/>
    <lineage>
        <taxon>Bacteria</taxon>
        <taxon>Pseudomonadati</taxon>
        <taxon>Bacteroidota</taxon>
        <taxon>Sphingobacteriia</taxon>
        <taxon>Sphingobacteriales</taxon>
        <taxon>Sphingobacteriaceae</taxon>
        <taxon>Parapedobacter</taxon>
    </lineage>
</organism>
<accession>A0A917M9S2</accession>
<proteinExistence type="predicted"/>
<sequence>MRIKYVGCLLLWCAVVAQLGYGQSNSIDSLVSGLTSFRSDFPREKLFIHRDRSDYLSGDTLWYRGYVLRADTHVPGDSIDVAYVEVIDGDDKVVKRVSAPGHWGGFSGRIVLDEGDYAQGEYTLRAYTNWMRNYGDTLLYVDRFRVVDPKAKGWRAPVSAFSEGGLDVQFLPEGGSFVSGFDQRLGFKTLDAYGNGADIKGVIVDDTGKEIRAFASAHRGMGVVDFTPEAGVRYTAVLDDGSRHALPEVELSGTMLRVVSDPGSDSVTVVIDATPDLHGRVYHFTAEARESVGIRGSTPPLDGPYVRAFPKSLFPSGVIRFTAYDSDLTPLNGRSVFVWHGDDLNMQLNTNRAVYGTRDSVGLTLRVRDADGRPIPVGSFSVAVLDTGQVAFDAYGGNLLSYMLLGAELRGRVEDPYYYIKHPDSPAMDALLLTQGWVRYVRRHDSPVFSREKGYSVAGRVVDALGRPIKNSGVTLLARMGSAGALVQDTSANTAGAFRFDGFGPFITDTVSMVLKALNKRNWDYGIRVELDEPSFPALSAIGWGRVFTPGLLLADTVSRRLVESRARVLGRIDPGSIMLEEAVVTAQAQIPGSKNLNKGGGADQVIPQKLFEDTPKKTLFDLIHEQVDGFGMRYVEGTGEYIPRTGALSRGQVFTVGTNYARFIIDGVALNQFYYPPGEYLPPTDPPTLWLPTDETLIEDFDPKGYMDYLRPYLEHFRAEDILGMEVMSSMRYKSRYQSRHLGIKENVATQGIGPRGLAFIEITTRLGTGPFLNKIPGEYRFRPLVPVVSPEFYSPKYTSPEREGTPADTRATLYWNPEVLVDKNGEAEFSFYTSDNAGGYVVVVQGTDLFGGIGVLHQYLDVKNEAL</sequence>
<dbReference type="EMBL" id="BMER01000001">
    <property type="protein sequence ID" value="GGG84005.1"/>
    <property type="molecule type" value="Genomic_DNA"/>
</dbReference>
<evidence type="ECO:0000256" key="1">
    <source>
        <dbReference type="SAM" id="SignalP"/>
    </source>
</evidence>
<dbReference type="RefSeq" id="WP_188505402.1">
    <property type="nucleotide sequence ID" value="NZ_BMER01000001.1"/>
</dbReference>
<protein>
    <recommendedName>
        <fullName evidence="4">MG2 domain-containing protein</fullName>
    </recommendedName>
</protein>
<name>A0A917M9S2_9SPHI</name>
<dbReference type="Gene3D" id="2.60.40.1930">
    <property type="match status" value="1"/>
</dbReference>
<evidence type="ECO:0008006" key="4">
    <source>
        <dbReference type="Google" id="ProtNLM"/>
    </source>
</evidence>
<evidence type="ECO:0000313" key="3">
    <source>
        <dbReference type="Proteomes" id="UP000660862"/>
    </source>
</evidence>
<keyword evidence="1" id="KW-0732">Signal</keyword>
<dbReference type="Proteomes" id="UP000660862">
    <property type="component" value="Unassembled WGS sequence"/>
</dbReference>
<comment type="caution">
    <text evidence="2">The sequence shown here is derived from an EMBL/GenBank/DDBJ whole genome shotgun (WGS) entry which is preliminary data.</text>
</comment>
<evidence type="ECO:0000313" key="2">
    <source>
        <dbReference type="EMBL" id="GGG84005.1"/>
    </source>
</evidence>
<feature type="signal peptide" evidence="1">
    <location>
        <begin position="1"/>
        <end position="19"/>
    </location>
</feature>
<dbReference type="AlphaFoldDB" id="A0A917M9S2"/>
<gene>
    <name evidence="2" type="ORF">GCM10007415_16440</name>
</gene>
<keyword evidence="3" id="KW-1185">Reference proteome</keyword>
<reference evidence="2" key="2">
    <citation type="submission" date="2020-09" db="EMBL/GenBank/DDBJ databases">
        <authorList>
            <person name="Sun Q."/>
            <person name="Zhou Y."/>
        </authorList>
    </citation>
    <scope>NUCLEOTIDE SEQUENCE</scope>
    <source>
        <strain evidence="2">CGMCC 1.12195</strain>
    </source>
</reference>